<reference evidence="3 4" key="1">
    <citation type="journal article" date="2023" name="Commun. Biol.">
        <title>Genome analysis of Parmales, the sister group of diatoms, reveals the evolutionary specialization of diatoms from phago-mixotrophs to photoautotrophs.</title>
        <authorList>
            <person name="Ban H."/>
            <person name="Sato S."/>
            <person name="Yoshikawa S."/>
            <person name="Yamada K."/>
            <person name="Nakamura Y."/>
            <person name="Ichinomiya M."/>
            <person name="Sato N."/>
            <person name="Blanc-Mathieu R."/>
            <person name="Endo H."/>
            <person name="Kuwata A."/>
            <person name="Ogata H."/>
        </authorList>
    </citation>
    <scope>NUCLEOTIDE SEQUENCE [LARGE SCALE GENOMIC DNA]</scope>
</reference>
<proteinExistence type="predicted"/>
<sequence length="899" mass="97515">MPTEHFAKFLSLLPDSSSAPAATHSRQKQNHAAKQKRALNACMASLSALRASDPSPSPLTNPFLSLSSTSQIIIHAKSHKAVQILGSKQSRIDDATSFLATLQSDVVSLLDAPSALSFPPASAASLVQCFNTFIASASRHGSLYLAEQAFTAIPVDLPGVTPDVVTFNVMAKAYVDAGEFEAALQVFQRLPSFDDHSHSIGISIAAGLRDTMAAEGLLEQMDARMRANEARESGGGAALYLGWKHYISCLAAVQEVVSDAPARPVKPVSEETAQRVRETPPDKYAFQRIMDIIDEAIPASSSPDSTAPLPVPQNWSSPFDTLAAGFASLTAYNNHPSHFPALLSKLSLLSSSPRKLLSRRESYVAALDTLAAAADSRNEANSYGLPDYVKYAHEILSCAELIAPARPDHEQRKDLLRLYAAAVKHGAELARLDGAAEDHHLVDHVLTWLGRFEQMSEHPPSDVLVDAAKCVGYCGYLEECKEMLRLYAEEDVRKLAEYQEDLDRNSGGLVDFDDAQKQKHESLVIVTEFMWMECIKALGERDSAKALELMREMPKHNMLPSVEIYGNVLKSLARDGDVDNAQELLWEMQVGKRGADLSCFSAVLKATANSGRAGGAWEARVLEVLREGVSTVEGRSRVGQRNFFEDRRANRVLSLLGPAMAVLAKSEQGDGAVLLWDALTALKEEGYLRSFSEESLPMWTIRACMSADGQVPVTDLLDPLLGSLPPPASEESARGISAALLLARSHVKLAEAQSMFAQLVALGLRELFSEKHAGLADSMAHVDLHQLNVPLACGGLVEGLQRAHQNPDVTELAIISGTMRAEGEGGVGRALLELLEAAGCEQGLEWEFDDYMGKNTGRLVFRGKAMIKMAADKLRKLDSFVPPKGRKYTGGKPSDRINK</sequence>
<protein>
    <recommendedName>
        <fullName evidence="5">Pentatricopeptide repeat-containing protein</fullName>
    </recommendedName>
</protein>
<dbReference type="Proteomes" id="UP001165060">
    <property type="component" value="Unassembled WGS sequence"/>
</dbReference>
<evidence type="ECO:0000256" key="1">
    <source>
        <dbReference type="ARBA" id="ARBA00022737"/>
    </source>
</evidence>
<dbReference type="PANTHER" id="PTHR47942:SF63">
    <property type="entry name" value="PENTATRICOPEPTIDE REPEAT-CONTAINING PROTEIN"/>
    <property type="match status" value="1"/>
</dbReference>
<dbReference type="InterPro" id="IPR051222">
    <property type="entry name" value="PPR/CCM1_RNA-binding"/>
</dbReference>
<dbReference type="PANTHER" id="PTHR47942">
    <property type="entry name" value="TETRATRICOPEPTIDE REPEAT (TPR)-LIKE SUPERFAMILY PROTEIN-RELATED"/>
    <property type="match status" value="1"/>
</dbReference>
<keyword evidence="4" id="KW-1185">Reference proteome</keyword>
<comment type="caution">
    <text evidence="3">The sequence shown here is derived from an EMBL/GenBank/DDBJ whole genome shotgun (WGS) entry which is preliminary data.</text>
</comment>
<organism evidence="3 4">
    <name type="scientific">Tetraparma gracilis</name>
    <dbReference type="NCBI Taxonomy" id="2962635"/>
    <lineage>
        <taxon>Eukaryota</taxon>
        <taxon>Sar</taxon>
        <taxon>Stramenopiles</taxon>
        <taxon>Ochrophyta</taxon>
        <taxon>Bolidophyceae</taxon>
        <taxon>Parmales</taxon>
        <taxon>Triparmaceae</taxon>
        <taxon>Tetraparma</taxon>
    </lineage>
</organism>
<evidence type="ECO:0000313" key="3">
    <source>
        <dbReference type="EMBL" id="GMI33834.1"/>
    </source>
</evidence>
<dbReference type="Pfam" id="PF01535">
    <property type="entry name" value="PPR"/>
    <property type="match status" value="2"/>
</dbReference>
<dbReference type="InterPro" id="IPR002885">
    <property type="entry name" value="PPR_rpt"/>
</dbReference>
<dbReference type="NCBIfam" id="TIGR00756">
    <property type="entry name" value="PPR"/>
    <property type="match status" value="1"/>
</dbReference>
<evidence type="ECO:0000313" key="4">
    <source>
        <dbReference type="Proteomes" id="UP001165060"/>
    </source>
</evidence>
<dbReference type="InterPro" id="IPR011990">
    <property type="entry name" value="TPR-like_helical_dom_sf"/>
</dbReference>
<accession>A0ABQ6MVH5</accession>
<dbReference type="Gene3D" id="1.25.40.10">
    <property type="entry name" value="Tetratricopeptide repeat domain"/>
    <property type="match status" value="2"/>
</dbReference>
<keyword evidence="1" id="KW-0677">Repeat</keyword>
<evidence type="ECO:0000256" key="2">
    <source>
        <dbReference type="PROSITE-ProRule" id="PRU00708"/>
    </source>
</evidence>
<gene>
    <name evidence="3" type="ORF">TeGR_g14952</name>
</gene>
<name>A0ABQ6MVH5_9STRA</name>
<dbReference type="EMBL" id="BRYB01006126">
    <property type="protein sequence ID" value="GMI33834.1"/>
    <property type="molecule type" value="Genomic_DNA"/>
</dbReference>
<dbReference type="PROSITE" id="PS51375">
    <property type="entry name" value="PPR"/>
    <property type="match status" value="1"/>
</dbReference>
<feature type="repeat" description="PPR" evidence="2">
    <location>
        <begin position="163"/>
        <end position="197"/>
    </location>
</feature>
<evidence type="ECO:0008006" key="5">
    <source>
        <dbReference type="Google" id="ProtNLM"/>
    </source>
</evidence>